<accession>A0A1V3A784</accession>
<evidence type="ECO:0000313" key="3">
    <source>
        <dbReference type="EMBL" id="RPF69904.1"/>
    </source>
</evidence>
<evidence type="ECO:0000256" key="1">
    <source>
        <dbReference type="SAM" id="Phobius"/>
    </source>
</evidence>
<dbReference type="EMBL" id="RPFP01000006">
    <property type="protein sequence ID" value="RPF69904.1"/>
    <property type="molecule type" value="Genomic_DNA"/>
</dbReference>
<dbReference type="Proteomes" id="UP000276972">
    <property type="component" value="Unassembled WGS sequence"/>
</dbReference>
<dbReference type="AlphaFoldDB" id="A0A1V3A784"/>
<keyword evidence="1" id="KW-1133">Transmembrane helix</keyword>
<protein>
    <submittedName>
        <fullName evidence="2">Cytochrome c oxidase, cbb3-type, CcoQ subunit</fullName>
    </submittedName>
</protein>
<reference evidence="3 4" key="2">
    <citation type="submission" date="2018-11" db="EMBL/GenBank/DDBJ databases">
        <authorList>
            <person name="Gutierrez A.J."/>
            <person name="Bravo M."/>
        </authorList>
    </citation>
    <scope>NUCLEOTIDE SEQUENCE [LARGE SCALE GENOMIC DNA]</scope>
    <source>
        <strain evidence="3 4">22388</strain>
    </source>
</reference>
<reference evidence="2 5" key="1">
    <citation type="journal article" date="2017" name="Front. Cell. Infect. Microbiol.">
        <title>Whole Genome Sequence and Phylogenetic Analysis Show Helicobacter pylori Strains from Latin America Have Followed a Unique Evolution Pathway.</title>
        <authorList>
            <person name="Munoz-Ramirez Z.Y."/>
            <person name="Mendez-Tenorio A."/>
            <person name="Kato I."/>
            <person name="Bravo M.M."/>
            <person name="Rizzato C."/>
            <person name="Thorell K."/>
            <person name="Torres R.C."/>
            <person name="Aviles-Jimenez F."/>
            <person name="Camorlinga M."/>
            <person name="Canzian F."/>
            <person name="Torres J."/>
        </authorList>
    </citation>
    <scope>NUCLEOTIDE SEQUENCE [LARGE SCALE GENOMIC DNA]</scope>
    <source>
        <strain evidence="2 5">CC26084</strain>
    </source>
</reference>
<feature type="transmembrane region" description="Helical" evidence="1">
    <location>
        <begin position="12"/>
        <end position="31"/>
    </location>
</feature>
<keyword evidence="1" id="KW-0472">Membrane</keyword>
<evidence type="ECO:0000313" key="2">
    <source>
        <dbReference type="EMBL" id="OOP95840.1"/>
    </source>
</evidence>
<dbReference type="InterPro" id="IPR008621">
    <property type="entry name" value="Cbb3-typ_cyt_oxidase_comp"/>
</dbReference>
<evidence type="ECO:0000313" key="4">
    <source>
        <dbReference type="Proteomes" id="UP000276972"/>
    </source>
</evidence>
<proteinExistence type="predicted"/>
<dbReference type="Pfam" id="PF05545">
    <property type="entry name" value="FixQ"/>
    <property type="match status" value="1"/>
</dbReference>
<dbReference type="InterPro" id="IPR014107">
    <property type="entry name" value="Cyt_c_oxidase_cbb3_CcoQ"/>
</dbReference>
<dbReference type="EMBL" id="MUOR01000031">
    <property type="protein sequence ID" value="OOP95840.1"/>
    <property type="molecule type" value="Genomic_DNA"/>
</dbReference>
<keyword evidence="1" id="KW-0812">Transmembrane</keyword>
<gene>
    <name evidence="2" type="ORF">B0X41_03435</name>
    <name evidence="3" type="ORF">EGV97_02175</name>
</gene>
<evidence type="ECO:0000313" key="5">
    <source>
        <dbReference type="Proteomes" id="UP000318399"/>
    </source>
</evidence>
<sequence length="73" mass="8785">MMDLESLRGFAYAFFTILFTLFLYAYIFSMYRKQKKGIMDYERYGYLALNDALEDELIEPRHKEVHDKGIKES</sequence>
<organism evidence="2 5">
    <name type="scientific">Helicobacter pylori</name>
    <name type="common">Campylobacter pylori</name>
    <dbReference type="NCBI Taxonomy" id="210"/>
    <lineage>
        <taxon>Bacteria</taxon>
        <taxon>Pseudomonadati</taxon>
        <taxon>Campylobacterota</taxon>
        <taxon>Epsilonproteobacteria</taxon>
        <taxon>Campylobacterales</taxon>
        <taxon>Helicobacteraceae</taxon>
        <taxon>Helicobacter</taxon>
    </lineage>
</organism>
<dbReference type="NCBIfam" id="TIGR02736">
    <property type="entry name" value="cbb3_Q_epsi"/>
    <property type="match status" value="1"/>
</dbReference>
<name>A0A1V3A784_HELPX</name>
<comment type="caution">
    <text evidence="2">The sequence shown here is derived from an EMBL/GenBank/DDBJ whole genome shotgun (WGS) entry which is preliminary data.</text>
</comment>
<dbReference type="Proteomes" id="UP000318399">
    <property type="component" value="Unassembled WGS sequence"/>
</dbReference>